<evidence type="ECO:0000313" key="1">
    <source>
        <dbReference type="EMBL" id="OQN95208.1"/>
    </source>
</evidence>
<keyword evidence="2" id="KW-1185">Reference proteome</keyword>
<dbReference type="OrthoDB" id="3780939at2759"/>
<reference evidence="2" key="1">
    <citation type="submission" date="2017-03" db="EMBL/GenBank/DDBJ databases">
        <title>Genomes of endolithic fungi from Antarctica.</title>
        <authorList>
            <person name="Coleine C."/>
            <person name="Masonjones S."/>
            <person name="Stajich J.E."/>
        </authorList>
    </citation>
    <scope>NUCLEOTIDE SEQUENCE [LARGE SCALE GENOMIC DNA]</scope>
    <source>
        <strain evidence="2">CCFEE 5527</strain>
    </source>
</reference>
<dbReference type="Proteomes" id="UP000192596">
    <property type="component" value="Unassembled WGS sequence"/>
</dbReference>
<organism evidence="1 2">
    <name type="scientific">Cryoendolithus antarcticus</name>
    <dbReference type="NCBI Taxonomy" id="1507870"/>
    <lineage>
        <taxon>Eukaryota</taxon>
        <taxon>Fungi</taxon>
        <taxon>Dikarya</taxon>
        <taxon>Ascomycota</taxon>
        <taxon>Pezizomycotina</taxon>
        <taxon>Dothideomycetes</taxon>
        <taxon>Dothideomycetidae</taxon>
        <taxon>Cladosporiales</taxon>
        <taxon>Cladosporiaceae</taxon>
        <taxon>Cryoendolithus</taxon>
    </lineage>
</organism>
<dbReference type="EMBL" id="NAJO01000129">
    <property type="protein sequence ID" value="OQN95208.1"/>
    <property type="molecule type" value="Genomic_DNA"/>
</dbReference>
<name>A0A1V8S7M3_9PEZI</name>
<sequence length="192" mass="22025">MRREMGLWKINRAEKFKLTANMERLLKFELGQGQSKTLAMRGSHIIHNYKDRLYNVEHVVNAEDVERLDNGAYRPDQLAHKLAFVAIHVPIIQQEAIDFVHNWNNPRIRKQSNRGPDHITCISSVLYHYPEKTGGVHCGTAPDPKHLQPMQEELKGSEMNAILPEETVAWIKVKLGALGYREIIDGRKSVVN</sequence>
<evidence type="ECO:0000313" key="2">
    <source>
        <dbReference type="Proteomes" id="UP000192596"/>
    </source>
</evidence>
<dbReference type="InParanoid" id="A0A1V8S7M3"/>
<accession>A0A1V8S7M3</accession>
<dbReference type="AlphaFoldDB" id="A0A1V8S7M3"/>
<protein>
    <submittedName>
        <fullName evidence="1">Uncharacterized protein</fullName>
    </submittedName>
</protein>
<proteinExistence type="predicted"/>
<comment type="caution">
    <text evidence="1">The sequence shown here is derived from an EMBL/GenBank/DDBJ whole genome shotgun (WGS) entry which is preliminary data.</text>
</comment>
<gene>
    <name evidence="1" type="ORF">B0A48_18764</name>
</gene>